<reference evidence="2 3" key="1">
    <citation type="submission" date="2019-05" db="EMBL/GenBank/DDBJ databases">
        <title>Burkholderia sp. DHOD12, isolated from subtropical forest soil.</title>
        <authorList>
            <person name="Gao Z.-H."/>
            <person name="Qiu L.-H."/>
        </authorList>
    </citation>
    <scope>NUCLEOTIDE SEQUENCE [LARGE SCALE GENOMIC DNA]</scope>
    <source>
        <strain evidence="2 3">DHOD12</strain>
    </source>
</reference>
<keyword evidence="1" id="KW-0732">Signal</keyword>
<dbReference type="Proteomes" id="UP000298656">
    <property type="component" value="Chromosome 1"/>
</dbReference>
<evidence type="ECO:0000313" key="2">
    <source>
        <dbReference type="EMBL" id="QCP51687.1"/>
    </source>
</evidence>
<dbReference type="InterPro" id="IPR010752">
    <property type="entry name" value="DUF1329"/>
</dbReference>
<feature type="signal peptide" evidence="1">
    <location>
        <begin position="1"/>
        <end position="19"/>
    </location>
</feature>
<dbReference type="CDD" id="cd16329">
    <property type="entry name" value="LolA_like"/>
    <property type="match status" value="1"/>
</dbReference>
<accession>A0A4P8IU46</accession>
<dbReference type="AlphaFoldDB" id="A0A4P8IU46"/>
<keyword evidence="3" id="KW-1185">Reference proteome</keyword>
<gene>
    <name evidence="2" type="ORF">FAZ95_07755</name>
</gene>
<dbReference type="EMBL" id="CP040077">
    <property type="protein sequence ID" value="QCP51687.1"/>
    <property type="molecule type" value="Genomic_DNA"/>
</dbReference>
<name>A0A4P8IU46_9BURK</name>
<protein>
    <submittedName>
        <fullName evidence="2">DUF1329 domain-containing protein</fullName>
    </submittedName>
</protein>
<evidence type="ECO:0000256" key="1">
    <source>
        <dbReference type="SAM" id="SignalP"/>
    </source>
</evidence>
<organism evidence="2 3">
    <name type="scientific">Trinickia violacea</name>
    <dbReference type="NCBI Taxonomy" id="2571746"/>
    <lineage>
        <taxon>Bacteria</taxon>
        <taxon>Pseudomonadati</taxon>
        <taxon>Pseudomonadota</taxon>
        <taxon>Betaproteobacteria</taxon>
        <taxon>Burkholderiales</taxon>
        <taxon>Burkholderiaceae</taxon>
        <taxon>Trinickia</taxon>
    </lineage>
</organism>
<dbReference type="Gene3D" id="2.50.20.10">
    <property type="entry name" value="Lipoprotein localisation LolA/LolB/LppX"/>
    <property type="match status" value="1"/>
</dbReference>
<feature type="chain" id="PRO_5020753952" evidence="1">
    <location>
        <begin position="20"/>
        <end position="460"/>
    </location>
</feature>
<proteinExistence type="predicted"/>
<sequence length="460" mass="51906">MKLRQLVVAFAAMGLMSNAAWPVSQQDVARLGQDLTPTGAEKTGSKDGSIPAFEGESKPLPGWTYGKVRADYWKYKDEKPLFVIDATNVDKYADKLTPGQIQMLKQVKGYTMPVYPTHRECGLPTSVEDNTKAGAIKSAIAKDGWSLESATLPGVPFPIPQNGVEVMWNWLMRYQGVAAEWPDAYTIVSPRPGSSQSIVTRWNQLIYYPWAKSGQHSPQDNGGLQNGFYYLYTEPAALAGQGTMQRYYFSKDTDTYYYFTGQRRVRRLPAYSYDAPLIGFENQYPADISFVFYGNPDRFDWKLVGKKEIYVPYDGFAMQRFNTKLDDAMGPNFLNPNMRRYELHRVWEIEGTVKAGMRHSTPKKTLFVDEDSWLVAVGDDYDAQGKIWKAKENYITPEWEIGACASAASVYNDLVSGRYVFDETVVGTGKDIKFYPPGSSDPRLTDQYFTGENLSAISDR</sequence>
<dbReference type="Pfam" id="PF07044">
    <property type="entry name" value="DUF1329"/>
    <property type="match status" value="1"/>
</dbReference>
<dbReference type="OrthoDB" id="6751304at2"/>
<dbReference type="KEGG" id="tvl:FAZ95_07755"/>
<evidence type="ECO:0000313" key="3">
    <source>
        <dbReference type="Proteomes" id="UP000298656"/>
    </source>
</evidence>